<comment type="caution">
    <text evidence="1">The sequence shown here is derived from an EMBL/GenBank/DDBJ whole genome shotgun (WGS) entry which is preliminary data.</text>
</comment>
<proteinExistence type="predicted"/>
<keyword evidence="2" id="KW-1185">Reference proteome</keyword>
<name>A0A922I595_DERFA</name>
<dbReference type="AlphaFoldDB" id="A0A922I595"/>
<evidence type="ECO:0000313" key="1">
    <source>
        <dbReference type="EMBL" id="KAH9522772.1"/>
    </source>
</evidence>
<protein>
    <submittedName>
        <fullName evidence="1">Uncharacterized protein</fullName>
    </submittedName>
</protein>
<evidence type="ECO:0000313" key="2">
    <source>
        <dbReference type="Proteomes" id="UP000790347"/>
    </source>
</evidence>
<gene>
    <name evidence="1" type="ORF">DERF_006332</name>
</gene>
<organism evidence="1 2">
    <name type="scientific">Dermatophagoides farinae</name>
    <name type="common">American house dust mite</name>
    <dbReference type="NCBI Taxonomy" id="6954"/>
    <lineage>
        <taxon>Eukaryota</taxon>
        <taxon>Metazoa</taxon>
        <taxon>Ecdysozoa</taxon>
        <taxon>Arthropoda</taxon>
        <taxon>Chelicerata</taxon>
        <taxon>Arachnida</taxon>
        <taxon>Acari</taxon>
        <taxon>Acariformes</taxon>
        <taxon>Sarcoptiformes</taxon>
        <taxon>Astigmata</taxon>
        <taxon>Psoroptidia</taxon>
        <taxon>Analgoidea</taxon>
        <taxon>Pyroglyphidae</taxon>
        <taxon>Dermatophagoidinae</taxon>
        <taxon>Dermatophagoides</taxon>
    </lineage>
</organism>
<dbReference type="Proteomes" id="UP000790347">
    <property type="component" value="Unassembled WGS sequence"/>
</dbReference>
<reference evidence="1" key="2">
    <citation type="journal article" date="2022" name="Res Sq">
        <title>Comparative Genomics Reveals Insights into the Divergent Evolution of Astigmatic Mites and Household Pest Adaptations.</title>
        <authorList>
            <person name="Xiong Q."/>
            <person name="Wan A.T.-Y."/>
            <person name="Liu X.-Y."/>
            <person name="Fung C.S.-H."/>
            <person name="Xiao X."/>
            <person name="Malainual N."/>
            <person name="Hou J."/>
            <person name="Wang L."/>
            <person name="Wang M."/>
            <person name="Yang K."/>
            <person name="Cui Y."/>
            <person name="Leung E."/>
            <person name="Nong W."/>
            <person name="Shin S.-K."/>
            <person name="Au S."/>
            <person name="Jeong K.Y."/>
            <person name="Chew F.T."/>
            <person name="Hui J."/>
            <person name="Leung T.F."/>
            <person name="Tungtrongchitr A."/>
            <person name="Zhong N."/>
            <person name="Liu Z."/>
            <person name="Tsui S."/>
        </authorList>
    </citation>
    <scope>NUCLEOTIDE SEQUENCE</scope>
    <source>
        <strain evidence="1">Derf</strain>
        <tissue evidence="1">Whole organism</tissue>
    </source>
</reference>
<sequence>MNPETSCDQLSSSCDHCRFYASSISIAFYIYIFVTHRHSYTFLNDIMTFAHLHVLHHSPFFCWLISGTNLIITSDI</sequence>
<dbReference type="EMBL" id="ASGP02000002">
    <property type="protein sequence ID" value="KAH9522772.1"/>
    <property type="molecule type" value="Genomic_DNA"/>
</dbReference>
<reference evidence="1" key="1">
    <citation type="submission" date="2013-05" db="EMBL/GenBank/DDBJ databases">
        <authorList>
            <person name="Yim A.K.Y."/>
            <person name="Chan T.F."/>
            <person name="Ji K.M."/>
            <person name="Liu X.Y."/>
            <person name="Zhou J.W."/>
            <person name="Li R.Q."/>
            <person name="Yang K.Y."/>
            <person name="Li J."/>
            <person name="Li M."/>
            <person name="Law P.T.W."/>
            <person name="Wu Y.L."/>
            <person name="Cai Z.L."/>
            <person name="Qin H."/>
            <person name="Bao Y."/>
            <person name="Leung R.K.K."/>
            <person name="Ng P.K.S."/>
            <person name="Zou J."/>
            <person name="Zhong X.J."/>
            <person name="Ran P.X."/>
            <person name="Zhong N.S."/>
            <person name="Liu Z.G."/>
            <person name="Tsui S.K.W."/>
        </authorList>
    </citation>
    <scope>NUCLEOTIDE SEQUENCE</scope>
    <source>
        <strain evidence="1">Derf</strain>
        <tissue evidence="1">Whole organism</tissue>
    </source>
</reference>
<accession>A0A922I595</accession>